<proteinExistence type="predicted"/>
<keyword evidence="2" id="KW-1185">Reference proteome</keyword>
<protein>
    <submittedName>
        <fullName evidence="1">Uncharacterized protein</fullName>
    </submittedName>
</protein>
<organism evidence="1 2">
    <name type="scientific">Avena sativa</name>
    <name type="common">Oat</name>
    <dbReference type="NCBI Taxonomy" id="4498"/>
    <lineage>
        <taxon>Eukaryota</taxon>
        <taxon>Viridiplantae</taxon>
        <taxon>Streptophyta</taxon>
        <taxon>Embryophyta</taxon>
        <taxon>Tracheophyta</taxon>
        <taxon>Spermatophyta</taxon>
        <taxon>Magnoliopsida</taxon>
        <taxon>Liliopsida</taxon>
        <taxon>Poales</taxon>
        <taxon>Poaceae</taxon>
        <taxon>BOP clade</taxon>
        <taxon>Pooideae</taxon>
        <taxon>Poodae</taxon>
        <taxon>Poeae</taxon>
        <taxon>Poeae Chloroplast Group 1 (Aveneae type)</taxon>
        <taxon>Aveninae</taxon>
        <taxon>Avena</taxon>
    </lineage>
</organism>
<accession>A0ACD5ZNP5</accession>
<dbReference type="EnsemblPlants" id="AVESA.00010b.r2.7AG1198100.1">
    <property type="protein sequence ID" value="AVESA.00010b.r2.7AG1198100.1.CDS"/>
    <property type="gene ID" value="AVESA.00010b.r2.7AG1198100"/>
</dbReference>
<sequence>MESSAIPSAAYEPLLPSGADTEAQREDHHRGLGWRVCISVLAACAVVGLVVAATLLARARMGPADGDGGSDAAINEDADGAFAWSNEMLQWQRAGFHFQPPEGKFMSDPNGPVYYRGYYHLFYQYNPGGVAWDDGMVWAHVVSRDLLHWKHLPVAMVPDHWYDIKGVLSGSITTLTNGTLVMMYTGVSAEVEVQCIAVPANPKDPLLRHWTKHPANPVLSRPVGIKGMDFRDPTTAWFDESDATWRTLIGSKDDNQGSHAGIAIMFKTKDFLHYDRVPGIVHRVEGTGMWECIDFYPVGGRGNDSSSEVLYVIKASMDDERHDYYSLGRYDAAANTWTPLDPELDLGIGLRYDWGKLYASTSFYDPSKQRRIMLGYVGEVDSARADVAKGWASIQSIPRTVALDEKTRTNLLLWPVEEVDTLRYNSTELTDVTIDVGSVFHVPLRQANQLDIEATFRLDASVVAAINEADLGYNCSSSGGAAARGALGPFGLLVHAAENGRGEQTAVYFYVSRALDGGLRTCFCNDESRSSWAKDVTKRVVGSTVPVLDGEALSMRVLVDHSIIQSFGMGGRTTATSRVYPTEAIYGAAGVYLFNNATGARVTVERVVVHEMETSAYDKVLMASDDL</sequence>
<evidence type="ECO:0000313" key="1">
    <source>
        <dbReference type="EnsemblPlants" id="AVESA.00010b.r2.7AG1198100.1.CDS"/>
    </source>
</evidence>
<reference evidence="1" key="1">
    <citation type="submission" date="2021-05" db="EMBL/GenBank/DDBJ databases">
        <authorList>
            <person name="Scholz U."/>
            <person name="Mascher M."/>
            <person name="Fiebig A."/>
        </authorList>
    </citation>
    <scope>NUCLEOTIDE SEQUENCE [LARGE SCALE GENOMIC DNA]</scope>
</reference>
<evidence type="ECO:0000313" key="2">
    <source>
        <dbReference type="Proteomes" id="UP001732700"/>
    </source>
</evidence>
<reference evidence="1" key="2">
    <citation type="submission" date="2025-09" db="UniProtKB">
        <authorList>
            <consortium name="EnsemblPlants"/>
        </authorList>
    </citation>
    <scope>IDENTIFICATION</scope>
</reference>
<dbReference type="Proteomes" id="UP001732700">
    <property type="component" value="Chromosome 7A"/>
</dbReference>
<name>A0ACD5ZNP5_AVESA</name>